<name>A0A1H5VZ18_9VIBR</name>
<evidence type="ECO:0000313" key="2">
    <source>
        <dbReference type="EMBL" id="SEF92121.1"/>
    </source>
</evidence>
<dbReference type="OrthoDB" id="8447652at2"/>
<feature type="transmembrane region" description="Helical" evidence="1">
    <location>
        <begin position="55"/>
        <end position="74"/>
    </location>
</feature>
<feature type="transmembrane region" description="Helical" evidence="1">
    <location>
        <begin position="128"/>
        <end position="161"/>
    </location>
</feature>
<dbReference type="EMBL" id="FNVG01000005">
    <property type="protein sequence ID" value="SEF92121.1"/>
    <property type="molecule type" value="Genomic_DNA"/>
</dbReference>
<keyword evidence="1" id="KW-1133">Transmembrane helix</keyword>
<gene>
    <name evidence="2" type="ORF">SAMN04488244_10556</name>
</gene>
<protein>
    <submittedName>
        <fullName evidence="2">Uncharacterized integral membrane protein</fullName>
    </submittedName>
</protein>
<feature type="transmembrane region" description="Helical" evidence="1">
    <location>
        <begin position="20"/>
        <end position="43"/>
    </location>
</feature>
<evidence type="ECO:0000256" key="1">
    <source>
        <dbReference type="SAM" id="Phobius"/>
    </source>
</evidence>
<dbReference type="Pfam" id="PF10063">
    <property type="entry name" value="DUF2301"/>
    <property type="match status" value="1"/>
</dbReference>
<dbReference type="Proteomes" id="UP000236721">
    <property type="component" value="Unassembled WGS sequence"/>
</dbReference>
<keyword evidence="1" id="KW-0812">Transmembrane</keyword>
<accession>A0A1H5VZ18</accession>
<reference evidence="3" key="1">
    <citation type="submission" date="2016-10" db="EMBL/GenBank/DDBJ databases">
        <authorList>
            <person name="Varghese N."/>
            <person name="Submissions S."/>
        </authorList>
    </citation>
    <scope>NUCLEOTIDE SEQUENCE [LARGE SCALE GENOMIC DNA]</scope>
    <source>
        <strain evidence="3">CGMCC 1.7062</strain>
    </source>
</reference>
<dbReference type="InterPro" id="IPR019275">
    <property type="entry name" value="DUF2301"/>
</dbReference>
<proteinExistence type="predicted"/>
<feature type="transmembrane region" description="Helical" evidence="1">
    <location>
        <begin position="81"/>
        <end position="108"/>
    </location>
</feature>
<dbReference type="RefSeq" id="WP_103879568.1">
    <property type="nucleotide sequence ID" value="NZ_FNVG01000005.1"/>
</dbReference>
<dbReference type="AlphaFoldDB" id="A0A1H5VZ18"/>
<sequence>MANPEYQEELDRTDKLSVCLYRVGISLFSLASLVLAALSYEAIAIGSKGSPYELPAYWSMLIATALCAANIHIYDKKIRMVIAWSGWISILLASMLSPVWLTLGFSFITFSGIALKESFCFKVPGLKLVPVCLVIAVLCMMLSKLLVLSALLLVVGLVMGFLSVKKWQMPLHFDIGIKANYQI</sequence>
<organism evidence="2 3">
    <name type="scientific">Vibrio hangzhouensis</name>
    <dbReference type="NCBI Taxonomy" id="462991"/>
    <lineage>
        <taxon>Bacteria</taxon>
        <taxon>Pseudomonadati</taxon>
        <taxon>Pseudomonadota</taxon>
        <taxon>Gammaproteobacteria</taxon>
        <taxon>Vibrionales</taxon>
        <taxon>Vibrionaceae</taxon>
        <taxon>Vibrio</taxon>
    </lineage>
</organism>
<keyword evidence="3" id="KW-1185">Reference proteome</keyword>
<keyword evidence="1" id="KW-0472">Membrane</keyword>
<evidence type="ECO:0000313" key="3">
    <source>
        <dbReference type="Proteomes" id="UP000236721"/>
    </source>
</evidence>